<protein>
    <submittedName>
        <fullName evidence="1">Uncharacterized protein</fullName>
    </submittedName>
</protein>
<comment type="caution">
    <text evidence="1">The sequence shown here is derived from an EMBL/GenBank/DDBJ whole genome shotgun (WGS) entry which is preliminary data.</text>
</comment>
<evidence type="ECO:0000313" key="2">
    <source>
        <dbReference type="Proteomes" id="UP000324222"/>
    </source>
</evidence>
<proteinExistence type="predicted"/>
<keyword evidence="2" id="KW-1185">Reference proteome</keyword>
<evidence type="ECO:0000313" key="1">
    <source>
        <dbReference type="EMBL" id="MPD00457.1"/>
    </source>
</evidence>
<dbReference type="AlphaFoldDB" id="A0A5B7K1P6"/>
<gene>
    <name evidence="1" type="ORF">E2C01_095930</name>
</gene>
<organism evidence="1 2">
    <name type="scientific">Portunus trituberculatus</name>
    <name type="common">Swimming crab</name>
    <name type="synonym">Neptunus trituberculatus</name>
    <dbReference type="NCBI Taxonomy" id="210409"/>
    <lineage>
        <taxon>Eukaryota</taxon>
        <taxon>Metazoa</taxon>
        <taxon>Ecdysozoa</taxon>
        <taxon>Arthropoda</taxon>
        <taxon>Crustacea</taxon>
        <taxon>Multicrustacea</taxon>
        <taxon>Malacostraca</taxon>
        <taxon>Eumalacostraca</taxon>
        <taxon>Eucarida</taxon>
        <taxon>Decapoda</taxon>
        <taxon>Pleocyemata</taxon>
        <taxon>Brachyura</taxon>
        <taxon>Eubrachyura</taxon>
        <taxon>Portunoidea</taxon>
        <taxon>Portunidae</taxon>
        <taxon>Portuninae</taxon>
        <taxon>Portunus</taxon>
    </lineage>
</organism>
<name>A0A5B7K1P6_PORTR</name>
<dbReference type="Proteomes" id="UP000324222">
    <property type="component" value="Unassembled WGS sequence"/>
</dbReference>
<dbReference type="EMBL" id="VSRR010122988">
    <property type="protein sequence ID" value="MPD00457.1"/>
    <property type="molecule type" value="Genomic_DNA"/>
</dbReference>
<reference evidence="1 2" key="1">
    <citation type="submission" date="2019-05" db="EMBL/GenBank/DDBJ databases">
        <title>Another draft genome of Portunus trituberculatus and its Hox gene families provides insights of decapod evolution.</title>
        <authorList>
            <person name="Jeong J.-H."/>
            <person name="Song I."/>
            <person name="Kim S."/>
            <person name="Choi T."/>
            <person name="Kim D."/>
            <person name="Ryu S."/>
            <person name="Kim W."/>
        </authorList>
    </citation>
    <scope>NUCLEOTIDE SEQUENCE [LARGE SCALE GENOMIC DNA]</scope>
    <source>
        <tissue evidence="1">Muscle</tissue>
    </source>
</reference>
<sequence>MKERGSDHTLLRGGVGEMLRGWTAGRTQVMFRAFNTPVDARGARLCHHAAGPCDGVAGQVLACVRARVDVLRHLAARVRRPCVMQPPARAAHSRTKGHVLCTGYHGGTFPSVCTLSGSHSPYVTLMGGVRVIF</sequence>
<accession>A0A5B7K1P6</accession>